<dbReference type="Proteomes" id="UP000000582">
    <property type="component" value="Chromosome"/>
</dbReference>
<dbReference type="KEGG" id="cgl:Cgl0139"/>
<gene>
    <name evidence="1" type="ordered locus">Cgl0139</name>
</gene>
<dbReference type="OrthoDB" id="4410795at2"/>
<dbReference type="EMBL" id="BA000036">
    <property type="protein sequence ID" value="BAB97531.1"/>
    <property type="molecule type" value="Genomic_DNA"/>
</dbReference>
<organism evidence="1 2">
    <name type="scientific">Corynebacterium glutamicum (strain ATCC 13032 / DSM 20300 / JCM 1318 / BCRC 11384 / CCUG 27702 / LMG 3730 / NBRC 12168 / NCIMB 10025 / NRRL B-2784 / 534)</name>
    <dbReference type="NCBI Taxonomy" id="196627"/>
    <lineage>
        <taxon>Bacteria</taxon>
        <taxon>Bacillati</taxon>
        <taxon>Actinomycetota</taxon>
        <taxon>Actinomycetes</taxon>
        <taxon>Mycobacteriales</taxon>
        <taxon>Corynebacteriaceae</taxon>
        <taxon>Corynebacterium</taxon>
    </lineage>
</organism>
<accession>Q8NU13</accession>
<dbReference type="BioCyc" id="CORYNE:G18NG-9687-MONOMER"/>
<proteinExistence type="predicted"/>
<evidence type="ECO:0000313" key="2">
    <source>
        <dbReference type="Proteomes" id="UP000000582"/>
    </source>
</evidence>
<dbReference type="AlphaFoldDB" id="Q8NU13"/>
<dbReference type="eggNOG" id="ENOG5031PVV">
    <property type="taxonomic scope" value="Bacteria"/>
</dbReference>
<dbReference type="PATRIC" id="fig|196627.13.peg.142"/>
<reference evidence="2" key="1">
    <citation type="journal article" date="2003" name="Appl. Microbiol. Biotechnol.">
        <title>The Corynebacterium glutamicum genome: features and impacts on biotechnological processes.</title>
        <authorList>
            <person name="Ikeda M."/>
            <person name="Nakagawa S."/>
        </authorList>
    </citation>
    <scope>NUCLEOTIDE SEQUENCE [LARGE SCALE GENOMIC DNA]</scope>
    <source>
        <strain evidence="2">ATCC 13032 / DSM 20300 / BCRC 11384 / JCM 1318 / LMG 3730 / NCIMB 10025</strain>
    </source>
</reference>
<dbReference type="STRING" id="196627.cg0175"/>
<protein>
    <submittedName>
        <fullName evidence="1">Uncharacterized protein</fullName>
    </submittedName>
</protein>
<sequence>MVRSYHIPVSVLHHLCCLKYMAVEVPFSRISMGITSISGRLRMIHMRNQTIAAVAALVLLTAATPAIAATPATAGNGLYSIDMGDEQKLTCVLFDEPSTEAHVVASCAATFPVTWKLLDGAHEQAAKLEITQAQDGELSVTASKQPLITTMIAPTSITKPITVNRLVVVPGENEVRFYATDPDVLPVLITPDSYEVLTDSAAKVKATL</sequence>
<keyword evidence="2" id="KW-1185">Reference proteome</keyword>
<evidence type="ECO:0000313" key="1">
    <source>
        <dbReference type="EMBL" id="BAB97531.1"/>
    </source>
</evidence>
<name>Q8NU13_CORGL</name>
<dbReference type="HOGENOM" id="CLU_1438870_0_0_11"/>